<reference evidence="2" key="1">
    <citation type="submission" date="2023-03" db="EMBL/GenBank/DDBJ databases">
        <title>Massive genome expansion in bonnet fungi (Mycena s.s.) driven by repeated elements and novel gene families across ecological guilds.</title>
        <authorList>
            <consortium name="Lawrence Berkeley National Laboratory"/>
            <person name="Harder C.B."/>
            <person name="Miyauchi S."/>
            <person name="Viragh M."/>
            <person name="Kuo A."/>
            <person name="Thoen E."/>
            <person name="Andreopoulos B."/>
            <person name="Lu D."/>
            <person name="Skrede I."/>
            <person name="Drula E."/>
            <person name="Henrissat B."/>
            <person name="Morin E."/>
            <person name="Kohler A."/>
            <person name="Barry K."/>
            <person name="LaButti K."/>
            <person name="Morin E."/>
            <person name="Salamov A."/>
            <person name="Lipzen A."/>
            <person name="Mereny Z."/>
            <person name="Hegedus B."/>
            <person name="Baldrian P."/>
            <person name="Stursova M."/>
            <person name="Weitz H."/>
            <person name="Taylor A."/>
            <person name="Grigoriev I.V."/>
            <person name="Nagy L.G."/>
            <person name="Martin F."/>
            <person name="Kauserud H."/>
        </authorList>
    </citation>
    <scope>NUCLEOTIDE SEQUENCE</scope>
    <source>
        <strain evidence="2">9144</strain>
    </source>
</reference>
<dbReference type="AlphaFoldDB" id="A0AAD6Y2Y9"/>
<sequence length="366" mass="41080">MTTIKYYLQCSPWLAHVNLLASCAPRTLRFRGTSSWRTPFGYIYDEHRDVGFIPGPVWPQYIHLSPDTRHLYVRLSGTERGALRVIHTKNKNLPVRLGQTPPTPTGMANRRPPANRDHTVLSIYLVIELAQEVSTRFHRRVIATEVHFNYLAAPSAVLLTSTTVAAVRVSSSHRQILNLILESEDSEEFKYPSAHKPLTPSFWTPTPQLDELFAIRTSIKSQVRQTEQAASANLNMPHHSCAFIRTTTISPTRRPSTRCANGPADPQGLIAAASSHGKKRAVQLLTDRGDAGNHVVRCRRPLVAHFFRRPEAVQRQYGSSLKLPSVVLRATWDLSPQFRTRATEPKGRVSIAWLSASSSYGITLKR</sequence>
<evidence type="ECO:0000256" key="1">
    <source>
        <dbReference type="SAM" id="MobiDB-lite"/>
    </source>
</evidence>
<accession>A0AAD6Y2Y9</accession>
<dbReference type="PROSITE" id="PS51257">
    <property type="entry name" value="PROKAR_LIPOPROTEIN"/>
    <property type="match status" value="1"/>
</dbReference>
<dbReference type="EMBL" id="JARJCW010000126">
    <property type="protein sequence ID" value="KAJ7191930.1"/>
    <property type="molecule type" value="Genomic_DNA"/>
</dbReference>
<evidence type="ECO:0000313" key="2">
    <source>
        <dbReference type="EMBL" id="KAJ7191930.1"/>
    </source>
</evidence>
<evidence type="ECO:0000313" key="3">
    <source>
        <dbReference type="Proteomes" id="UP001219525"/>
    </source>
</evidence>
<protein>
    <submittedName>
        <fullName evidence="2">Uncharacterized protein</fullName>
    </submittedName>
</protein>
<dbReference type="Proteomes" id="UP001219525">
    <property type="component" value="Unassembled WGS sequence"/>
</dbReference>
<feature type="region of interest" description="Disordered" evidence="1">
    <location>
        <begin position="94"/>
        <end position="113"/>
    </location>
</feature>
<gene>
    <name evidence="2" type="ORF">GGX14DRAFT_596599</name>
</gene>
<proteinExistence type="predicted"/>
<organism evidence="2 3">
    <name type="scientific">Mycena pura</name>
    <dbReference type="NCBI Taxonomy" id="153505"/>
    <lineage>
        <taxon>Eukaryota</taxon>
        <taxon>Fungi</taxon>
        <taxon>Dikarya</taxon>
        <taxon>Basidiomycota</taxon>
        <taxon>Agaricomycotina</taxon>
        <taxon>Agaricomycetes</taxon>
        <taxon>Agaricomycetidae</taxon>
        <taxon>Agaricales</taxon>
        <taxon>Marasmiineae</taxon>
        <taxon>Mycenaceae</taxon>
        <taxon>Mycena</taxon>
    </lineage>
</organism>
<name>A0AAD6Y2Y9_9AGAR</name>
<comment type="caution">
    <text evidence="2">The sequence shown here is derived from an EMBL/GenBank/DDBJ whole genome shotgun (WGS) entry which is preliminary data.</text>
</comment>
<keyword evidence="3" id="KW-1185">Reference proteome</keyword>